<evidence type="ECO:0000313" key="4">
    <source>
        <dbReference type="Proteomes" id="UP000548423"/>
    </source>
</evidence>
<gene>
    <name evidence="3" type="ORF">F4694_005339</name>
</gene>
<dbReference type="EMBL" id="JACCBX010000014">
    <property type="protein sequence ID" value="NYE08491.1"/>
    <property type="molecule type" value="Genomic_DNA"/>
</dbReference>
<dbReference type="Gene3D" id="1.10.10.2840">
    <property type="entry name" value="PucR C-terminal helix-turn-helix domain"/>
    <property type="match status" value="1"/>
</dbReference>
<dbReference type="InterPro" id="IPR042070">
    <property type="entry name" value="PucR_C-HTH_sf"/>
</dbReference>
<dbReference type="AlphaFoldDB" id="A0A852TJY7"/>
<name>A0A852TJY7_9BACI</name>
<comment type="caution">
    <text evidence="3">The sequence shown here is derived from an EMBL/GenBank/DDBJ whole genome shotgun (WGS) entry which is preliminary data.</text>
</comment>
<dbReference type="PANTHER" id="PTHR33744:SF15">
    <property type="entry name" value="CARBOHYDRATE DIACID REGULATOR"/>
    <property type="match status" value="1"/>
</dbReference>
<protein>
    <submittedName>
        <fullName evidence="3">Carbohydrate diacid regulator</fullName>
    </submittedName>
</protein>
<dbReference type="InterPro" id="IPR025736">
    <property type="entry name" value="PucR_C-HTH_dom"/>
</dbReference>
<feature type="domain" description="PucR C-terminal helix-turn-helix" evidence="2">
    <location>
        <begin position="282"/>
        <end position="336"/>
    </location>
</feature>
<dbReference type="Pfam" id="PF05651">
    <property type="entry name" value="Diacid_rec"/>
    <property type="match status" value="1"/>
</dbReference>
<evidence type="ECO:0000259" key="2">
    <source>
        <dbReference type="Pfam" id="PF13556"/>
    </source>
</evidence>
<sequence length="347" mass="39690">MKINKVLAQEIADKVMTVIPYNVNIMDETGMIIGSGDANRKGKMHQGAIAAVEQNTIVCIYDSEGPSMPGVNIPIHFRNKIIGVIGISGEPAIVEPFAELVRVTAELLINQEYLFKERRIQEQMKEEFLYQWVFRQDQYDAVFKNNGEAMGINVTMERMAIIVKGETIKEAYLKDQEFSFKLNHSALLFIVPTDSDILKRLEQMNTHPRTKIGIGGSTTLVSKSVHEAERAIDIAEKLTLPSTFCYYQELKFIDYLTNKDLPFSEIGHFFQEFEATPKGQELIETLLCYIKNSGDMNAISKELHIHRNSLAYRLQRIEILTSKNPKKFTDLFQLYTGYVIYKMKHSD</sequence>
<reference evidence="4" key="1">
    <citation type="submission" date="2020-07" db="EMBL/GenBank/DDBJ databases">
        <authorList>
            <person name="Partida-Martinez L."/>
            <person name="Huntemann M."/>
            <person name="Clum A."/>
            <person name="Wang J."/>
            <person name="Palaniappan K."/>
            <person name="Ritter S."/>
            <person name="Chen I.-M."/>
            <person name="Stamatis D."/>
            <person name="Reddy T."/>
            <person name="O'Malley R."/>
            <person name="Daum C."/>
            <person name="Shapiro N."/>
            <person name="Ivanova N."/>
            <person name="Kyrpides N."/>
            <person name="Woyke T."/>
        </authorList>
    </citation>
    <scope>NUCLEOTIDE SEQUENCE [LARGE SCALE GENOMIC DNA]</scope>
    <source>
        <strain evidence="4">AT2.8</strain>
    </source>
</reference>
<dbReference type="InterPro" id="IPR051448">
    <property type="entry name" value="CdaR-like_regulators"/>
</dbReference>
<accession>A0A852TJY7</accession>
<feature type="domain" description="Putative sugar diacid recognition" evidence="1">
    <location>
        <begin position="4"/>
        <end position="132"/>
    </location>
</feature>
<dbReference type="Pfam" id="PF13556">
    <property type="entry name" value="HTH_30"/>
    <property type="match status" value="1"/>
</dbReference>
<evidence type="ECO:0000313" key="3">
    <source>
        <dbReference type="EMBL" id="NYE08491.1"/>
    </source>
</evidence>
<evidence type="ECO:0000259" key="1">
    <source>
        <dbReference type="Pfam" id="PF05651"/>
    </source>
</evidence>
<reference evidence="4" key="2">
    <citation type="submission" date="2020-08" db="EMBL/GenBank/DDBJ databases">
        <title>The Agave Microbiome: Exploring the role of microbial communities in plant adaptations to desert environments.</title>
        <authorList>
            <person name="Partida-Martinez L.P."/>
        </authorList>
    </citation>
    <scope>NUCLEOTIDE SEQUENCE [LARGE SCALE GENOMIC DNA]</scope>
    <source>
        <strain evidence="4">AT2.8</strain>
    </source>
</reference>
<proteinExistence type="predicted"/>
<organism evidence="3 4">
    <name type="scientific">Neobacillus niacini</name>
    <dbReference type="NCBI Taxonomy" id="86668"/>
    <lineage>
        <taxon>Bacteria</taxon>
        <taxon>Bacillati</taxon>
        <taxon>Bacillota</taxon>
        <taxon>Bacilli</taxon>
        <taxon>Bacillales</taxon>
        <taxon>Bacillaceae</taxon>
        <taxon>Neobacillus</taxon>
    </lineage>
</organism>
<dbReference type="Proteomes" id="UP000548423">
    <property type="component" value="Unassembled WGS sequence"/>
</dbReference>
<dbReference type="PANTHER" id="PTHR33744">
    <property type="entry name" value="CARBOHYDRATE DIACID REGULATOR"/>
    <property type="match status" value="1"/>
</dbReference>
<dbReference type="InterPro" id="IPR008599">
    <property type="entry name" value="Diacid_rec"/>
</dbReference>